<protein>
    <submittedName>
        <fullName evidence="9">Cysteine desulfurase</fullName>
        <ecNumber evidence="9">2.8.1.7</ecNumber>
    </submittedName>
</protein>
<dbReference type="InterPro" id="IPR015422">
    <property type="entry name" value="PyrdxlP-dep_Trfase_small"/>
</dbReference>
<keyword evidence="5" id="KW-0408">Iron</keyword>
<evidence type="ECO:0000256" key="6">
    <source>
        <dbReference type="ARBA" id="ARBA00023014"/>
    </source>
</evidence>
<dbReference type="InterPro" id="IPR020578">
    <property type="entry name" value="Aminotrans_V_PyrdxlP_BS"/>
</dbReference>
<dbReference type="Gene3D" id="1.10.260.50">
    <property type="match status" value="1"/>
</dbReference>
<dbReference type="PIRSF" id="PIRSF005572">
    <property type="entry name" value="NifS"/>
    <property type="match status" value="1"/>
</dbReference>
<dbReference type="Proteomes" id="UP001519288">
    <property type="component" value="Unassembled WGS sequence"/>
</dbReference>
<comment type="cofactor">
    <cofactor evidence="1 7">
        <name>pyridoxal 5'-phosphate</name>
        <dbReference type="ChEBI" id="CHEBI:597326"/>
    </cofactor>
</comment>
<dbReference type="Gene3D" id="3.90.1150.10">
    <property type="entry name" value="Aspartate Aminotransferase, domain 1"/>
    <property type="match status" value="1"/>
</dbReference>
<gene>
    <name evidence="9" type="ORF">J2Z69_000208</name>
</gene>
<comment type="similarity">
    <text evidence="2">Belongs to the class-V pyridoxal-phosphate-dependent aminotransferase family. NifS/IscS subfamily.</text>
</comment>
<dbReference type="RefSeq" id="WP_209858398.1">
    <property type="nucleotide sequence ID" value="NZ_JAGGLD010000001.1"/>
</dbReference>
<comment type="caution">
    <text evidence="9">The sequence shown here is derived from an EMBL/GenBank/DDBJ whole genome shotgun (WGS) entry which is preliminary data.</text>
</comment>
<dbReference type="PANTHER" id="PTHR11601:SF50">
    <property type="entry name" value="CYSTEINE DESULFURASE ISCS 2-RELATED"/>
    <property type="match status" value="1"/>
</dbReference>
<keyword evidence="10" id="KW-1185">Reference proteome</keyword>
<dbReference type="NCBIfam" id="NF002806">
    <property type="entry name" value="PRK02948.1"/>
    <property type="match status" value="1"/>
</dbReference>
<dbReference type="SUPFAM" id="SSF53383">
    <property type="entry name" value="PLP-dependent transferases"/>
    <property type="match status" value="1"/>
</dbReference>
<dbReference type="GO" id="GO:0031071">
    <property type="term" value="F:cysteine desulfurase activity"/>
    <property type="evidence" value="ECO:0007669"/>
    <property type="project" value="UniProtKB-EC"/>
</dbReference>
<dbReference type="EC" id="2.8.1.7" evidence="9"/>
<dbReference type="PANTHER" id="PTHR11601">
    <property type="entry name" value="CYSTEINE DESULFURYLASE FAMILY MEMBER"/>
    <property type="match status" value="1"/>
</dbReference>
<evidence type="ECO:0000259" key="8">
    <source>
        <dbReference type="Pfam" id="PF00266"/>
    </source>
</evidence>
<evidence type="ECO:0000313" key="9">
    <source>
        <dbReference type="EMBL" id="MBP1999189.1"/>
    </source>
</evidence>
<reference evidence="9 10" key="1">
    <citation type="submission" date="2021-03" db="EMBL/GenBank/DDBJ databases">
        <title>Genomic Encyclopedia of Type Strains, Phase IV (KMG-IV): sequencing the most valuable type-strain genomes for metagenomic binning, comparative biology and taxonomic classification.</title>
        <authorList>
            <person name="Goeker M."/>
        </authorList>
    </citation>
    <scope>NUCLEOTIDE SEQUENCE [LARGE SCALE GENOMIC DNA]</scope>
    <source>
        <strain evidence="9 10">DSM 26806</strain>
    </source>
</reference>
<dbReference type="InterPro" id="IPR015424">
    <property type="entry name" value="PyrdxlP-dep_Trfase"/>
</dbReference>
<dbReference type="EMBL" id="JAGGLD010000001">
    <property type="protein sequence ID" value="MBP1999189.1"/>
    <property type="molecule type" value="Genomic_DNA"/>
</dbReference>
<keyword evidence="9" id="KW-0808">Transferase</keyword>
<keyword evidence="6" id="KW-0411">Iron-sulfur</keyword>
<dbReference type="Pfam" id="PF00266">
    <property type="entry name" value="Aminotran_5"/>
    <property type="match status" value="1"/>
</dbReference>
<dbReference type="Gene3D" id="3.40.640.10">
    <property type="entry name" value="Type I PLP-dependent aspartate aminotransferase-like (Major domain)"/>
    <property type="match status" value="1"/>
</dbReference>
<evidence type="ECO:0000313" key="10">
    <source>
        <dbReference type="Proteomes" id="UP001519288"/>
    </source>
</evidence>
<dbReference type="InterPro" id="IPR015421">
    <property type="entry name" value="PyrdxlP-dep_Trfase_major"/>
</dbReference>
<sequence>MNYYFDQAATTPPHPDVTRTIAEIMMQHYGNPSSLHQLGEASVQLLRKAREVCAEALDVPPRTILFTSGATESNNLAIKGAALQYSKRGRHIVTTAIEHASVYESVKQLEAWGYEITILPVDQEGRITPKQVLDAIRPDTTIVSVMHVNNEVGTIMPIQDIGLQLKTKYPRVLFHVDGVQGFGKVPLNIKGSGIDLYSLSAHKIYGPKGTGLLFVREGVQLTPLLSGGSQEHGFRAGTENVPQIVGMAKSMRMAVEGRITVAERMSHLKESIMDQLELIPELVINTPRELTAPHIINFSYPGMKGEVLLHMLEEAGFMVSTRSACSSKKSEPSGVLLAMGRTSAAATSGIRISLGNEHTDYEVGLLMEAIRSIVARLRHWKGGQR</sequence>
<dbReference type="PROSITE" id="PS00595">
    <property type="entry name" value="AA_TRANSFER_CLASS_5"/>
    <property type="match status" value="1"/>
</dbReference>
<evidence type="ECO:0000256" key="5">
    <source>
        <dbReference type="ARBA" id="ARBA00023004"/>
    </source>
</evidence>
<organism evidence="9 10">
    <name type="scientific">Paenibacillus shirakamiensis</name>
    <dbReference type="NCBI Taxonomy" id="1265935"/>
    <lineage>
        <taxon>Bacteria</taxon>
        <taxon>Bacillati</taxon>
        <taxon>Bacillota</taxon>
        <taxon>Bacilli</taxon>
        <taxon>Bacillales</taxon>
        <taxon>Paenibacillaceae</taxon>
        <taxon>Paenibacillus</taxon>
    </lineage>
</organism>
<accession>A0ABS4JBU4</accession>
<proteinExistence type="inferred from homology"/>
<evidence type="ECO:0000256" key="2">
    <source>
        <dbReference type="ARBA" id="ARBA00006490"/>
    </source>
</evidence>
<keyword evidence="3" id="KW-0479">Metal-binding</keyword>
<keyword evidence="4" id="KW-0663">Pyridoxal phosphate</keyword>
<dbReference type="InterPro" id="IPR016454">
    <property type="entry name" value="Cysteine_dSase"/>
</dbReference>
<evidence type="ECO:0000256" key="4">
    <source>
        <dbReference type="ARBA" id="ARBA00022898"/>
    </source>
</evidence>
<evidence type="ECO:0000256" key="1">
    <source>
        <dbReference type="ARBA" id="ARBA00001933"/>
    </source>
</evidence>
<dbReference type="InterPro" id="IPR000192">
    <property type="entry name" value="Aminotrans_V_dom"/>
</dbReference>
<name>A0ABS4JBU4_9BACL</name>
<feature type="domain" description="Aminotransferase class V" evidence="8">
    <location>
        <begin position="4"/>
        <end position="364"/>
    </location>
</feature>
<evidence type="ECO:0000256" key="3">
    <source>
        <dbReference type="ARBA" id="ARBA00022723"/>
    </source>
</evidence>
<evidence type="ECO:0000256" key="7">
    <source>
        <dbReference type="RuleBase" id="RU004504"/>
    </source>
</evidence>